<dbReference type="Gene3D" id="2.60.40.10">
    <property type="entry name" value="Immunoglobulins"/>
    <property type="match status" value="4"/>
</dbReference>
<comment type="caution">
    <text evidence="6">The sequence shown here is derived from an EMBL/GenBank/DDBJ whole genome shotgun (WGS) entry which is preliminary data.</text>
</comment>
<evidence type="ECO:0000256" key="1">
    <source>
        <dbReference type="ARBA" id="ARBA00022729"/>
    </source>
</evidence>
<keyword evidence="3" id="KW-1015">Disulfide bond</keyword>
<keyword evidence="1" id="KW-0732">Signal</keyword>
<dbReference type="InterPro" id="IPR013783">
    <property type="entry name" value="Ig-like_fold"/>
</dbReference>
<evidence type="ECO:0000256" key="2">
    <source>
        <dbReference type="ARBA" id="ARBA00022737"/>
    </source>
</evidence>
<dbReference type="SUPFAM" id="SSF81296">
    <property type="entry name" value="E set domains"/>
    <property type="match status" value="3"/>
</dbReference>
<dbReference type="SUPFAM" id="SSF49899">
    <property type="entry name" value="Concanavalin A-like lectins/glucanases"/>
    <property type="match status" value="1"/>
</dbReference>
<dbReference type="InterPro" id="IPR011936">
    <property type="entry name" value="Myxo_disulph_rpt"/>
</dbReference>
<gene>
    <name evidence="6" type="ORF">A2563_05310</name>
</gene>
<dbReference type="InterPro" id="IPR014756">
    <property type="entry name" value="Ig_E-set"/>
</dbReference>
<dbReference type="EMBL" id="MFRA01000006">
    <property type="protein sequence ID" value="OGH92367.1"/>
    <property type="molecule type" value="Genomic_DNA"/>
</dbReference>
<keyword evidence="4" id="KW-1133">Transmembrane helix</keyword>
<dbReference type="PANTHER" id="PTHR42535:SF2">
    <property type="entry name" value="CHROMOSOME UNDETERMINED SCAFFOLD_146, WHOLE GENOME SHOTGUN SEQUENCE"/>
    <property type="match status" value="1"/>
</dbReference>
<proteinExistence type="predicted"/>
<dbReference type="CDD" id="cd00102">
    <property type="entry name" value="IPT"/>
    <property type="match status" value="1"/>
</dbReference>
<organism evidence="6 7">
    <name type="scientific">Candidatus Magasanikbacteria bacterium RIFOXYD1_FULL_40_23</name>
    <dbReference type="NCBI Taxonomy" id="1798705"/>
    <lineage>
        <taxon>Bacteria</taxon>
        <taxon>Candidatus Magasanikiibacteriota</taxon>
    </lineage>
</organism>
<feature type="transmembrane region" description="Helical" evidence="4">
    <location>
        <begin position="102"/>
        <end position="124"/>
    </location>
</feature>
<evidence type="ECO:0000256" key="4">
    <source>
        <dbReference type="SAM" id="Phobius"/>
    </source>
</evidence>
<dbReference type="SMART" id="SM00560">
    <property type="entry name" value="LamGL"/>
    <property type="match status" value="1"/>
</dbReference>
<dbReference type="Pfam" id="PF13385">
    <property type="entry name" value="Laminin_G_3"/>
    <property type="match status" value="1"/>
</dbReference>
<accession>A0A1F6P867</accession>
<evidence type="ECO:0000313" key="7">
    <source>
        <dbReference type="Proteomes" id="UP000176634"/>
    </source>
</evidence>
<sequence length="2467" mass="261539">MEKNKFKKIIIASLFSVLVTGSLFFLKDLVFAQTISSTELGLGQIEAPLGLPSTDIRIVVARIIRVALSLLGTVALVLMLYAGFVWMTAGGEASKIEDAKKIMVNAAIGLAIILSAYAITSFVISKLVDATTGGPGSGTGGPGPGDNPYLPPGIFYVDNLPQGGQMCIRNVHPAITFNRQVDLATLSGNLVVREANGNVYPGQWQSLGQNTVAFVPTGDCGGGPADCFAPSTTYNVHFQNAASIRSSEGNLTLNCTFRAGCGDVQFITGNGVDRTAPQVRIEPISSDLLRVGTTVPVVVSYTDDNGVQKIDLSADTYFVGSQTVSGCQSTGSVTINWPTVGIPTGQHTLYATGFDWSALNYTTSTNVNLLPQHCFDNALQADLGEVRVGPPACGGECGACSGTPCTNNTQCASGYCDTLSGVCVDRMRINGVSPLTGGPGTFVSISGNYFGNTPGRVFINNVLAPLAPCGGSAWLPWQIITEVPAGASTGPIRVETATSSGTSFVDSTNDAFGPMISNFTVDNVVRPGLCGATPANGLPGSETSLSGRRLGNSPGQVSFGINNVVVSLANWADTLVRARVPMGEVGPVAVKVIQNNVESNSIRFFVEQGVSDSVAVISSVSPDHGARGEYITITGNNFGNQIGRVWFKENINGQPGDAIDGDFSFPQGCQSTWTNNQIIVKFPLGSGTPGRSYFVQVRPADASQGPSPIGPTFNLENGQPSPGICNINPVSGPVPFPGAAPRMQIVGEYFGATPAVYFWTEGASPTAITGRLLSGLATVTNLVVGQSISTEPPAGTRTGPVVVFRSSDNKISNPANFSVLDCVRNNNTCTAPNTHCCVSGAEAGLCRPTNQLCAGETITAGYIWRFSTRDIPPVPRVVERCNNNTDLGLNIPSPSPSILWDSSAGDPHHNVCRSATVVTEFSLPNINNIARTNLLVNECQADTINETSRTCTVAQVVPMAGAGDFVPQLSTENTSYLELNPDATYNTGKWKDNTWYQVVLRSAISSGTGTSTAFLAQDKPCGPGSSYCFVFRSDSQDCRMRSVVITPYTYWTSVLEAPIKKRNSVDDVGVDVVYNGHGLSTQHCVMMNTDAFAWSWDTSNPTYSSLFVTDNSWAKFAAWANTVGVGLVNPNNAVNVRATASLASANYTGVSSLTIDLNNPEVVDFWPKCLQSCTNAEVGVRFNTTMSTRNLPGSAVSGPIKLLRCNDENCFNTTPVLSSSDVILDSTGDYRVLKLANSVSGSLELLPNTVYKVVLSVSTTNINSPELLWSAAVIGDPTTFSKPYNKEFSWRFKTKADRCRIAKVDVTPNIFTASFITDKNIYSAQPYSSPDTCSTQGQKLNPWSVSWNWSSAQPQVASITTFSSRGNNPFCTLSCTRKGSSIAAGSPSVPVCGNNVVEAGENCDSPNRGAGCSLDCRRLGNMSSSTCGNGVIEPNLGETCDRGSATSSIGCSDVCLHTGSSNTTAPGAVNASICGNGMVGSGEDCDVAVSQSGNTLLNGLVGWWTMDAADANATQVFDRSGNNNVASIFGPTIATGTVGEARVFDGVDDYLSLPTPRANTTTISLWYKTNTIVLPNNHKMLFSGSVNATYISLFSNGVANPFVSFWIGNTQRTLSSGVPSVVGKWTHVIVTWDGAFIRIYVDGILRNTSANFSGAALVGLDSGVGYIGKYRANNGYETSGSIDDVRIYNRVLSAAEITSLHQYGQNIINQSTGCSERCLHLGTPISSSWCFTNNATRGGFSQTDFTAACRNSISRCGNGVADPDEDVGCDLGGGNKASWCNIYCLANNISNPECAVGAEGCNSVRQHIGSSLLYSTPSLCGDAVVGIGEDNFCETTLPNTHTGTNPWALVTGVGRGIATGVPPTQVAYIQANTSDGTASGPVGDSGQFVIPCGYTSDAECQSRMGAGWGVATNGCCYLRPQLVSVTPGSTSTNRFNICPNTAIEALFDQDMDVGSVINNVVVARGTTSTSCGANEDVTSLALLLEDGNKLPWYKKVFATIINLFKYITGQPASALRTEVLSTRWCAGEDVGRADVEMASGTLGKVVFKLNRPLATDTDYFVALKDGIRSKQGISIGRNSATNRPIGWKFITGERICEIDSVDVDPPQVYFDKVGATSTLHASAYTASSARIQTIPGFYSWEYIWQPVNNSYVALQVTTSSFNTITSENHNGETDVRATAVITSNIYSAQAGAVATGKSHIIVFLCENPWPPKDLYMGGNGPYIIFPYEDKIGNNDGFDLALNAFNNTAIPASPSGGYFNFRTYYCADNAAFGTDDDLPYLRPAVQVSASVVADTPTSSLKRFIFSNNDNSDGIGIAVFSNSQHLTVSEWFENDRALGGQGFTGNMQTAKIDGYDALTDGNNIYVDALNYSNSSNNLFSNIYLFSINSNAQTETRKVFEQLIANLRFNTNLTNYGYCGSTMANPGASTTCQTDLDCSGAEVCSVQIDKLKRNYIRLRDLNEIQNLLGP</sequence>
<protein>
    <recommendedName>
        <fullName evidence="5">LamG-like jellyroll fold domain-containing protein</fullName>
    </recommendedName>
</protein>
<feature type="transmembrane region" description="Helical" evidence="4">
    <location>
        <begin position="56"/>
        <end position="81"/>
    </location>
</feature>
<evidence type="ECO:0000259" key="5">
    <source>
        <dbReference type="SMART" id="SM00560"/>
    </source>
</evidence>
<feature type="domain" description="LamG-like jellyroll fold" evidence="5">
    <location>
        <begin position="1562"/>
        <end position="1695"/>
    </location>
</feature>
<dbReference type="NCBIfam" id="TIGR02232">
    <property type="entry name" value="myxo_disulf_rpt"/>
    <property type="match status" value="1"/>
</dbReference>
<name>A0A1F6P867_9BACT</name>
<keyword evidence="4" id="KW-0472">Membrane</keyword>
<dbReference type="STRING" id="1798705.A2563_05310"/>
<keyword evidence="2" id="KW-0677">Repeat</keyword>
<dbReference type="InterPro" id="IPR013320">
    <property type="entry name" value="ConA-like_dom_sf"/>
</dbReference>
<dbReference type="Gene3D" id="2.60.120.200">
    <property type="match status" value="1"/>
</dbReference>
<dbReference type="InterPro" id="IPR006558">
    <property type="entry name" value="LamG-like"/>
</dbReference>
<dbReference type="PANTHER" id="PTHR42535">
    <property type="entry name" value="OOKINETE PROTEIN, PUTATIVE-RELATED"/>
    <property type="match status" value="1"/>
</dbReference>
<reference evidence="6 7" key="1">
    <citation type="journal article" date="2016" name="Nat. Commun.">
        <title>Thousands of microbial genomes shed light on interconnected biogeochemical processes in an aquifer system.</title>
        <authorList>
            <person name="Anantharaman K."/>
            <person name="Brown C.T."/>
            <person name="Hug L.A."/>
            <person name="Sharon I."/>
            <person name="Castelle C.J."/>
            <person name="Probst A.J."/>
            <person name="Thomas B.C."/>
            <person name="Singh A."/>
            <person name="Wilkins M.J."/>
            <person name="Karaoz U."/>
            <person name="Brodie E.L."/>
            <person name="Williams K.H."/>
            <person name="Hubbard S.S."/>
            <person name="Banfield J.F."/>
        </authorList>
    </citation>
    <scope>NUCLEOTIDE SEQUENCE [LARGE SCALE GENOMIC DNA]</scope>
</reference>
<keyword evidence="4" id="KW-0812">Transmembrane</keyword>
<evidence type="ECO:0000256" key="3">
    <source>
        <dbReference type="ARBA" id="ARBA00023157"/>
    </source>
</evidence>
<evidence type="ECO:0000313" key="6">
    <source>
        <dbReference type="EMBL" id="OGH92367.1"/>
    </source>
</evidence>
<dbReference type="Proteomes" id="UP000176634">
    <property type="component" value="Unassembled WGS sequence"/>
</dbReference>